<dbReference type="InterPro" id="IPR036691">
    <property type="entry name" value="Endo/exonu/phosph_ase_sf"/>
</dbReference>
<dbReference type="PANTHER" id="PTHR33710:SF77">
    <property type="entry name" value="DNASE I-LIKE SUPERFAMILY PROTEIN"/>
    <property type="match status" value="1"/>
</dbReference>
<dbReference type="AlphaFoldDB" id="A0A2C9UH52"/>
<evidence type="ECO:0000313" key="1">
    <source>
        <dbReference type="EMBL" id="OAY29941.1"/>
    </source>
</evidence>
<organism evidence="1">
    <name type="scientific">Manihot esculenta</name>
    <name type="common">Cassava</name>
    <name type="synonym">Jatropha manihot</name>
    <dbReference type="NCBI Taxonomy" id="3983"/>
    <lineage>
        <taxon>Eukaryota</taxon>
        <taxon>Viridiplantae</taxon>
        <taxon>Streptophyta</taxon>
        <taxon>Embryophyta</taxon>
        <taxon>Tracheophyta</taxon>
        <taxon>Spermatophyta</taxon>
        <taxon>Magnoliopsida</taxon>
        <taxon>eudicotyledons</taxon>
        <taxon>Gunneridae</taxon>
        <taxon>Pentapetalae</taxon>
        <taxon>rosids</taxon>
        <taxon>fabids</taxon>
        <taxon>Malpighiales</taxon>
        <taxon>Euphorbiaceae</taxon>
        <taxon>Crotonoideae</taxon>
        <taxon>Manihoteae</taxon>
        <taxon>Manihot</taxon>
    </lineage>
</organism>
<dbReference type="EMBL" id="CM004401">
    <property type="protein sequence ID" value="OAY29941.1"/>
    <property type="molecule type" value="Genomic_DNA"/>
</dbReference>
<dbReference type="SUPFAM" id="SSF56219">
    <property type="entry name" value="DNase I-like"/>
    <property type="match status" value="1"/>
</dbReference>
<proteinExistence type="predicted"/>
<name>A0A2C9UH52_MANES</name>
<reference evidence="1" key="1">
    <citation type="submission" date="2016-02" db="EMBL/GenBank/DDBJ databases">
        <title>WGS assembly of Manihot esculenta.</title>
        <authorList>
            <person name="Bredeson J.V."/>
            <person name="Prochnik S.E."/>
            <person name="Lyons J.B."/>
            <person name="Schmutz J."/>
            <person name="Grimwood J."/>
            <person name="Vrebalov J."/>
            <person name="Bart R.S."/>
            <person name="Amuge T."/>
            <person name="Ferguson M.E."/>
            <person name="Green R."/>
            <person name="Putnam N."/>
            <person name="Stites J."/>
            <person name="Rounsley S."/>
            <person name="Rokhsar D.S."/>
        </authorList>
    </citation>
    <scope>NUCLEOTIDE SEQUENCE [LARGE SCALE GENOMIC DNA]</scope>
    <source>
        <tissue evidence="1">Leaf</tissue>
    </source>
</reference>
<sequence length="96" mass="10850">MVHATRLDRGLCNAAWHFLFPQSSIKHLERVTSDHYPLLLTLSDSRKATNSGKFHFQAAWLKHPGFLSCVFEAWPSHGSIGKCLWSLGGSLSSWKR</sequence>
<evidence type="ECO:0008006" key="2">
    <source>
        <dbReference type="Google" id="ProtNLM"/>
    </source>
</evidence>
<dbReference type="PANTHER" id="PTHR33710">
    <property type="entry name" value="BNAC02G09200D PROTEIN"/>
    <property type="match status" value="1"/>
</dbReference>
<accession>A0A2C9UH52</accession>
<gene>
    <name evidence="1" type="ORF">MANES_15G184000</name>
</gene>
<protein>
    <recommendedName>
        <fullName evidence="2">Endonuclease/exonuclease/phosphatase domain-containing protein</fullName>
    </recommendedName>
</protein>